<evidence type="ECO:0000313" key="2">
    <source>
        <dbReference type="Proteomes" id="UP000784294"/>
    </source>
</evidence>
<dbReference type="AlphaFoldDB" id="A0A448WES3"/>
<sequence>MIRKSVVEVLVTQSSLPSKPRFWMVIGWLTVGKLPQRQSAMGSFDGQMMPSSPVRLGCSFGLLSSGVSTIKSGIKV</sequence>
<gene>
    <name evidence="1" type="ORF">PXEA_LOCUS3367</name>
</gene>
<reference evidence="1" key="1">
    <citation type="submission" date="2018-11" db="EMBL/GenBank/DDBJ databases">
        <authorList>
            <consortium name="Pathogen Informatics"/>
        </authorList>
    </citation>
    <scope>NUCLEOTIDE SEQUENCE</scope>
</reference>
<evidence type="ECO:0000313" key="1">
    <source>
        <dbReference type="EMBL" id="VEL09927.1"/>
    </source>
</evidence>
<name>A0A448WES3_9PLAT</name>
<dbReference type="EMBL" id="CAAALY010007597">
    <property type="protein sequence ID" value="VEL09927.1"/>
    <property type="molecule type" value="Genomic_DNA"/>
</dbReference>
<accession>A0A448WES3</accession>
<proteinExistence type="predicted"/>
<comment type="caution">
    <text evidence="1">The sequence shown here is derived from an EMBL/GenBank/DDBJ whole genome shotgun (WGS) entry which is preliminary data.</text>
</comment>
<protein>
    <submittedName>
        <fullName evidence="1">Uncharacterized protein</fullName>
    </submittedName>
</protein>
<keyword evidence="2" id="KW-1185">Reference proteome</keyword>
<organism evidence="1 2">
    <name type="scientific">Protopolystoma xenopodis</name>
    <dbReference type="NCBI Taxonomy" id="117903"/>
    <lineage>
        <taxon>Eukaryota</taxon>
        <taxon>Metazoa</taxon>
        <taxon>Spiralia</taxon>
        <taxon>Lophotrochozoa</taxon>
        <taxon>Platyhelminthes</taxon>
        <taxon>Monogenea</taxon>
        <taxon>Polyopisthocotylea</taxon>
        <taxon>Polystomatidea</taxon>
        <taxon>Polystomatidae</taxon>
        <taxon>Protopolystoma</taxon>
    </lineage>
</organism>
<dbReference type="Proteomes" id="UP000784294">
    <property type="component" value="Unassembled WGS sequence"/>
</dbReference>